<name>A0ABQ3IM32_9RHOB</name>
<organism evidence="1 2">
    <name type="scientific">Aliiroseovarius zhejiangensis</name>
    <dbReference type="NCBI Taxonomy" id="1632025"/>
    <lineage>
        <taxon>Bacteria</taxon>
        <taxon>Pseudomonadati</taxon>
        <taxon>Pseudomonadota</taxon>
        <taxon>Alphaproteobacteria</taxon>
        <taxon>Rhodobacterales</taxon>
        <taxon>Paracoccaceae</taxon>
        <taxon>Aliiroseovarius</taxon>
    </lineage>
</organism>
<comment type="caution">
    <text evidence="1">The sequence shown here is derived from an EMBL/GenBank/DDBJ whole genome shotgun (WGS) entry which is preliminary data.</text>
</comment>
<evidence type="ECO:0000313" key="2">
    <source>
        <dbReference type="Proteomes" id="UP000609802"/>
    </source>
</evidence>
<evidence type="ECO:0000313" key="1">
    <source>
        <dbReference type="EMBL" id="GHE85912.1"/>
    </source>
</evidence>
<protein>
    <submittedName>
        <fullName evidence="1">Uncharacterized protein</fullName>
    </submittedName>
</protein>
<dbReference type="Proteomes" id="UP000609802">
    <property type="component" value="Unassembled WGS sequence"/>
</dbReference>
<accession>A0ABQ3IM32</accession>
<dbReference type="EMBL" id="BNCH01000001">
    <property type="protein sequence ID" value="GHE85912.1"/>
    <property type="molecule type" value="Genomic_DNA"/>
</dbReference>
<proteinExistence type="predicted"/>
<reference evidence="2" key="1">
    <citation type="journal article" date="2019" name="Int. J. Syst. Evol. Microbiol.">
        <title>The Global Catalogue of Microorganisms (GCM) 10K type strain sequencing project: providing services to taxonomists for standard genome sequencing and annotation.</title>
        <authorList>
            <consortium name="The Broad Institute Genomics Platform"/>
            <consortium name="The Broad Institute Genome Sequencing Center for Infectious Disease"/>
            <person name="Wu L."/>
            <person name="Ma J."/>
        </authorList>
    </citation>
    <scope>NUCLEOTIDE SEQUENCE [LARGE SCALE GENOMIC DNA]</scope>
    <source>
        <strain evidence="2">KCTC 42443</strain>
    </source>
</reference>
<dbReference type="RefSeq" id="WP_191284569.1">
    <property type="nucleotide sequence ID" value="NZ_BNCH01000001.1"/>
</dbReference>
<gene>
    <name evidence="1" type="ORF">GCM10016455_01510</name>
</gene>
<sequence>MKYVSPSVKETAFNCPHCGALAKQFWYAIRADLNSDEHPKPLVATENDDQNWDFADVEDKETRENLAAWGKLMKLAHPFFEGGIDENYSFQNV</sequence>
<keyword evidence="2" id="KW-1185">Reference proteome</keyword>